<keyword evidence="8" id="KW-0808">Transferase</keyword>
<comment type="subcellular location">
    <subcellularLocation>
        <location evidence="2">Nucleus</location>
    </subcellularLocation>
</comment>
<evidence type="ECO:0000256" key="10">
    <source>
        <dbReference type="ARBA" id="ARBA00022786"/>
    </source>
</evidence>
<dbReference type="SMART" id="SM00504">
    <property type="entry name" value="Ubox"/>
    <property type="match status" value="1"/>
</dbReference>
<keyword evidence="12" id="KW-0007">Acetylation</keyword>
<dbReference type="SUPFAM" id="SSF50891">
    <property type="entry name" value="Cyclophilin-like"/>
    <property type="match status" value="1"/>
</dbReference>
<dbReference type="Pfam" id="PF00160">
    <property type="entry name" value="Pro_isomerase"/>
    <property type="match status" value="1"/>
</dbReference>
<dbReference type="CDD" id="cd16663">
    <property type="entry name" value="RING-Ubox_PPIL2"/>
    <property type="match status" value="1"/>
</dbReference>
<evidence type="ECO:0000313" key="24">
    <source>
        <dbReference type="WBParaSite" id="sdigi.contig97.g4255.t1"/>
    </source>
</evidence>
<evidence type="ECO:0000256" key="11">
    <source>
        <dbReference type="ARBA" id="ARBA00022843"/>
    </source>
</evidence>
<evidence type="ECO:0000256" key="15">
    <source>
        <dbReference type="ARBA" id="ARBA00023242"/>
    </source>
</evidence>
<dbReference type="FunFam" id="2.40.100.10:FF:000018">
    <property type="entry name" value="Peptidyl-prolyl cis-trans isomerase-like 2"/>
    <property type="match status" value="1"/>
</dbReference>
<evidence type="ECO:0000256" key="19">
    <source>
        <dbReference type="ARBA" id="ARBA00078275"/>
    </source>
</evidence>
<dbReference type="GO" id="GO:0071013">
    <property type="term" value="C:catalytic step 2 spliceosome"/>
    <property type="evidence" value="ECO:0007669"/>
    <property type="project" value="TreeGrafter"/>
</dbReference>
<dbReference type="AlphaFoldDB" id="A0A915Q8C6"/>
<keyword evidence="15" id="KW-0539">Nucleus</keyword>
<evidence type="ECO:0000259" key="22">
    <source>
        <dbReference type="PROSITE" id="PS51698"/>
    </source>
</evidence>
<dbReference type="InterPro" id="IPR026951">
    <property type="entry name" value="PPIL2_U-box_dom"/>
</dbReference>
<name>A0A915Q8C6_9BILA</name>
<dbReference type="InterPro" id="IPR003613">
    <property type="entry name" value="Ubox_domain"/>
</dbReference>
<evidence type="ECO:0000256" key="9">
    <source>
        <dbReference type="ARBA" id="ARBA00022728"/>
    </source>
</evidence>
<comment type="catalytic activity">
    <reaction evidence="1">
        <text>S-ubiquitinyl-[E2 ubiquitin-conjugating enzyme]-L-cysteine + [acceptor protein]-L-lysine = [E2 ubiquitin-conjugating enzyme]-L-cysteine + N(6)-ubiquitinyl-[acceptor protein]-L-lysine.</text>
        <dbReference type="EC" id="2.3.2.27"/>
    </reaction>
</comment>
<dbReference type="InterPro" id="IPR029000">
    <property type="entry name" value="Cyclophilin-like_dom_sf"/>
</dbReference>
<evidence type="ECO:0000256" key="2">
    <source>
        <dbReference type="ARBA" id="ARBA00004123"/>
    </source>
</evidence>
<keyword evidence="7" id="KW-0507">mRNA processing</keyword>
<evidence type="ECO:0000256" key="16">
    <source>
        <dbReference type="ARBA" id="ARBA00059251"/>
    </source>
</evidence>
<dbReference type="PRINTS" id="PR00153">
    <property type="entry name" value="CSAPPISMRASE"/>
</dbReference>
<dbReference type="PANTHER" id="PTHR45625:SF1">
    <property type="entry name" value="RING-TYPE E3 UBIQUITIN-PROTEIN LIGASE PPIL2"/>
    <property type="match status" value="1"/>
</dbReference>
<keyword evidence="13" id="KW-0175">Coiled coil</keyword>
<evidence type="ECO:0000256" key="8">
    <source>
        <dbReference type="ARBA" id="ARBA00022679"/>
    </source>
</evidence>
<dbReference type="GO" id="GO:0008380">
    <property type="term" value="P:RNA splicing"/>
    <property type="evidence" value="ECO:0007669"/>
    <property type="project" value="UniProtKB-KW"/>
</dbReference>
<keyword evidence="23" id="KW-1185">Reference proteome</keyword>
<dbReference type="GO" id="GO:0003755">
    <property type="term" value="F:peptidyl-prolyl cis-trans isomerase activity"/>
    <property type="evidence" value="ECO:0007669"/>
    <property type="project" value="InterPro"/>
</dbReference>
<evidence type="ECO:0000256" key="17">
    <source>
        <dbReference type="ARBA" id="ARBA00061807"/>
    </source>
</evidence>
<evidence type="ECO:0000256" key="7">
    <source>
        <dbReference type="ARBA" id="ARBA00022664"/>
    </source>
</evidence>
<keyword evidence="14" id="KW-0508">mRNA splicing</keyword>
<dbReference type="Gene3D" id="3.30.40.10">
    <property type="entry name" value="Zinc/RING finger domain, C3HC4 (zinc finger)"/>
    <property type="match status" value="1"/>
</dbReference>
<evidence type="ECO:0000256" key="13">
    <source>
        <dbReference type="ARBA" id="ARBA00023054"/>
    </source>
</evidence>
<feature type="domain" description="U-box" evidence="22">
    <location>
        <begin position="39"/>
        <end position="112"/>
    </location>
</feature>
<evidence type="ECO:0000256" key="5">
    <source>
        <dbReference type="ARBA" id="ARBA00012483"/>
    </source>
</evidence>
<reference evidence="24" key="1">
    <citation type="submission" date="2022-11" db="UniProtKB">
        <authorList>
            <consortium name="WormBaseParasite"/>
        </authorList>
    </citation>
    <scope>IDENTIFICATION</scope>
</reference>
<keyword evidence="10" id="KW-0833">Ubl conjugation pathway</keyword>
<dbReference type="InterPro" id="IPR002130">
    <property type="entry name" value="Cyclophilin-type_PPIase_dom"/>
</dbReference>
<evidence type="ECO:0000256" key="4">
    <source>
        <dbReference type="ARBA" id="ARBA00007930"/>
    </source>
</evidence>
<dbReference type="Proteomes" id="UP000887581">
    <property type="component" value="Unplaced"/>
</dbReference>
<dbReference type="InterPro" id="IPR044666">
    <property type="entry name" value="Cyclophilin_A-like"/>
</dbReference>
<dbReference type="Gene3D" id="2.40.100.10">
    <property type="entry name" value="Cyclophilin-like"/>
    <property type="match status" value="1"/>
</dbReference>
<keyword evidence="9" id="KW-0747">Spliceosome</keyword>
<comment type="similarity">
    <text evidence="4">Belongs to the cyclophilin-type PPIase family. PPIL2 subfamily.</text>
</comment>
<dbReference type="SUPFAM" id="SSF57850">
    <property type="entry name" value="RING/U-box"/>
    <property type="match status" value="1"/>
</dbReference>
<keyword evidence="6" id="KW-1017">Isopeptide bond</keyword>
<comment type="pathway">
    <text evidence="3">Protein modification; protein ubiquitination.</text>
</comment>
<evidence type="ECO:0000256" key="18">
    <source>
        <dbReference type="ARBA" id="ARBA00073734"/>
    </source>
</evidence>
<evidence type="ECO:0000313" key="23">
    <source>
        <dbReference type="Proteomes" id="UP000887581"/>
    </source>
</evidence>
<evidence type="ECO:0000256" key="6">
    <source>
        <dbReference type="ARBA" id="ARBA00022499"/>
    </source>
</evidence>
<evidence type="ECO:0000256" key="12">
    <source>
        <dbReference type="ARBA" id="ARBA00022990"/>
    </source>
</evidence>
<proteinExistence type="inferred from homology"/>
<dbReference type="PROSITE" id="PS50072">
    <property type="entry name" value="CSA_PPIASE_2"/>
    <property type="match status" value="1"/>
</dbReference>
<dbReference type="GO" id="GO:0006397">
    <property type="term" value="P:mRNA processing"/>
    <property type="evidence" value="ECO:0007669"/>
    <property type="project" value="UniProtKB-KW"/>
</dbReference>
<dbReference type="PROSITE" id="PS51698">
    <property type="entry name" value="U_BOX"/>
    <property type="match status" value="1"/>
</dbReference>
<protein>
    <recommendedName>
        <fullName evidence="18">RING-type E3 ubiquitin-protein ligase PPIL2</fullName>
        <ecNumber evidence="5">2.3.2.27</ecNumber>
    </recommendedName>
    <alternativeName>
        <fullName evidence="20">CYC4</fullName>
    </alternativeName>
    <alternativeName>
        <fullName evidence="19">Probable inactive peptidyl-prolyl cis-trans isomerase-like 2</fullName>
    </alternativeName>
</protein>
<dbReference type="GO" id="GO:0061630">
    <property type="term" value="F:ubiquitin protein ligase activity"/>
    <property type="evidence" value="ECO:0007669"/>
    <property type="project" value="UniProtKB-EC"/>
</dbReference>
<evidence type="ECO:0000259" key="21">
    <source>
        <dbReference type="PROSITE" id="PS50072"/>
    </source>
</evidence>
<feature type="domain" description="PPIase cyclophilin-type" evidence="21">
    <location>
        <begin position="275"/>
        <end position="418"/>
    </location>
</feature>
<evidence type="ECO:0000256" key="3">
    <source>
        <dbReference type="ARBA" id="ARBA00004906"/>
    </source>
</evidence>
<dbReference type="PROSITE" id="PS00170">
    <property type="entry name" value="CSA_PPIASE_1"/>
    <property type="match status" value="1"/>
</dbReference>
<evidence type="ECO:0000256" key="1">
    <source>
        <dbReference type="ARBA" id="ARBA00000900"/>
    </source>
</evidence>
<dbReference type="InterPro" id="IPR013083">
    <property type="entry name" value="Znf_RING/FYVE/PHD"/>
</dbReference>
<dbReference type="InterPro" id="IPR020892">
    <property type="entry name" value="Cyclophilin-type_PPIase_CS"/>
</dbReference>
<dbReference type="WBParaSite" id="sdigi.contig97.g4255.t1">
    <property type="protein sequence ID" value="sdigi.contig97.g4255.t1"/>
    <property type="gene ID" value="sdigi.contig97.g4255"/>
</dbReference>
<evidence type="ECO:0000256" key="14">
    <source>
        <dbReference type="ARBA" id="ARBA00023187"/>
    </source>
</evidence>
<dbReference type="EC" id="2.3.2.27" evidence="5"/>
<accession>A0A915Q8C6</accession>
<dbReference type="FunFam" id="3.30.40.10:FF:000079">
    <property type="entry name" value="Peptidyl-prolyl cis-trans isomerase 2"/>
    <property type="match status" value="1"/>
</dbReference>
<organism evidence="23 24">
    <name type="scientific">Setaria digitata</name>
    <dbReference type="NCBI Taxonomy" id="48799"/>
    <lineage>
        <taxon>Eukaryota</taxon>
        <taxon>Metazoa</taxon>
        <taxon>Ecdysozoa</taxon>
        <taxon>Nematoda</taxon>
        <taxon>Chromadorea</taxon>
        <taxon>Rhabditida</taxon>
        <taxon>Spirurina</taxon>
        <taxon>Spiruromorpha</taxon>
        <taxon>Filarioidea</taxon>
        <taxon>Setariidae</taxon>
        <taxon>Setaria</taxon>
    </lineage>
</organism>
<comment type="subunit">
    <text evidence="17">Component of the minor spliceosome, which splices U12-type introns. Within this complex, interacts with PRPF8/PRP8, EFTUD2/SNU114 and PLRG1. Interacts with isoform 2 of BSG. Interacts (via the PPIase cyclophilin-type domain) with CRNKL1; they may form a trimeric complex with HSP90.</text>
</comment>
<dbReference type="GO" id="GO:0006457">
    <property type="term" value="P:protein folding"/>
    <property type="evidence" value="ECO:0007669"/>
    <property type="project" value="InterPro"/>
</dbReference>
<evidence type="ECO:0000256" key="20">
    <source>
        <dbReference type="ARBA" id="ARBA00079124"/>
    </source>
</evidence>
<dbReference type="PANTHER" id="PTHR45625">
    <property type="entry name" value="PEPTIDYL-PROLYL CIS-TRANS ISOMERASE-RELATED"/>
    <property type="match status" value="1"/>
</dbReference>
<comment type="function">
    <text evidence="16">Has a ubiquitin-protein ligase activity acting as an E3 ubiquitin protein ligase or as an ubiquitin-ubiquitin ligase promoting elongation of ubiquitin chains on substrates. By mediating 'Lys-48'-linked polyubiquitination of proteins could target them for proteasomal degradation. May also function as a chaperone, playing a role in transport to the cell membrane of BSG/Basigin for instance. Probable inactive PPIase with no peptidyl-prolyl cis-trans isomerase activity. As a component of the minor spliceosome, involved in the splicing of U12-type introns in pre-mRNAs.</text>
</comment>
<dbReference type="CDD" id="cd01923">
    <property type="entry name" value="cyclophilin_RING"/>
    <property type="match status" value="1"/>
</dbReference>
<sequence>MGKKQHQKDKLYLTTTEWKETYGGHKDDTGRRMQRALFKRLPITHCALSLRPFEDPVCSQDGIIFDLTQIIPYLKRFGVNPVTGKKMTAKELIHLKFDKDSDGESNFRCPVTFRVFTPTSHVVAIRQTGNVYALEAVEELNLKPGHLRDLLTDEQFQRKDIITLQAYLIYLSKIEAEKKAMEDPKFYIRQMNNETKEILEKLAKEYVPAKIEDVEEQTADELNAAHYSQGLVAAGLTSTTMEPVTQQKAAVLDAETVKYKRVKKNGYARIVTNFGAINLELYCKEAPRACENFITHCKNGYYNSTRFHRVIRNFMMQGGDPTGTGKGGDSIWGKPFKDEILPSFSHDQRGVLSMANHGTDTNKSQFFITFRSCNYLDGKHTIFGRVVGGTGTLNTIEKIETDEKNRPIAKIFVDPFEEAEVIMEKERENIRLAKANKSGENLAYPSLKKFLGSLQREAVSSPATAVTQIPKPKKYGTGVGKYINLPEVAAVAKRAANDAVQFCAAKKTVMPNQVFILLLLHALHVYAFNQNVKSHCAQGISEEKPMASSTVDTITLATWNSYIVI</sequence>
<keyword evidence="11" id="KW-0832">Ubl conjugation</keyword>
<dbReference type="GO" id="GO:0000209">
    <property type="term" value="P:protein polyubiquitination"/>
    <property type="evidence" value="ECO:0007669"/>
    <property type="project" value="TreeGrafter"/>
</dbReference>